<evidence type="ECO:0000313" key="1">
    <source>
        <dbReference type="EMBL" id="BDV44049.1"/>
    </source>
</evidence>
<organism evidence="1 2">
    <name type="scientific">Geotalea uraniireducens</name>
    <dbReference type="NCBI Taxonomy" id="351604"/>
    <lineage>
        <taxon>Bacteria</taxon>
        <taxon>Pseudomonadati</taxon>
        <taxon>Thermodesulfobacteriota</taxon>
        <taxon>Desulfuromonadia</taxon>
        <taxon>Geobacterales</taxon>
        <taxon>Geobacteraceae</taxon>
        <taxon>Geotalea</taxon>
    </lineage>
</organism>
<dbReference type="PROSITE" id="PS51257">
    <property type="entry name" value="PROKAR_LIPOPROTEIN"/>
    <property type="match status" value="1"/>
</dbReference>
<accession>A0ABM8ENL1</accession>
<proteinExistence type="predicted"/>
<name>A0ABM8ENL1_9BACT</name>
<reference evidence="1 2" key="1">
    <citation type="submission" date="2022-12" db="EMBL/GenBank/DDBJ databases">
        <title>Polyphasic characterization of Geotalea uranireducens NIT-SL11 newly isolated from a complex of sewage sludge and microbially reduced graphene oxide.</title>
        <authorList>
            <person name="Xie L."/>
            <person name="Yoshida N."/>
            <person name="Meng L."/>
        </authorList>
    </citation>
    <scope>NUCLEOTIDE SEQUENCE [LARGE SCALE GENOMIC DNA]</scope>
    <source>
        <strain evidence="1 2">NIT-SL11</strain>
    </source>
</reference>
<gene>
    <name evidence="1" type="ORF">GURASL_29720</name>
</gene>
<dbReference type="RefSeq" id="WP_282000162.1">
    <property type="nucleotide sequence ID" value="NZ_AP027151.1"/>
</dbReference>
<keyword evidence="2" id="KW-1185">Reference proteome</keyword>
<protein>
    <recommendedName>
        <fullName evidence="3">Lipoprotein</fullName>
    </recommendedName>
</protein>
<evidence type="ECO:0000313" key="2">
    <source>
        <dbReference type="Proteomes" id="UP001317705"/>
    </source>
</evidence>
<dbReference type="Proteomes" id="UP001317705">
    <property type="component" value="Chromosome"/>
</dbReference>
<dbReference type="EMBL" id="AP027151">
    <property type="protein sequence ID" value="BDV44049.1"/>
    <property type="molecule type" value="Genomic_DNA"/>
</dbReference>
<evidence type="ECO:0008006" key="3">
    <source>
        <dbReference type="Google" id="ProtNLM"/>
    </source>
</evidence>
<sequence>MSKLVTLLILGLFLCSCGPLYYGYLPGTDYKLLQPTAPIDLRGKSFAVEFKDGRGQNDKIDCSEYTLDRETELEGALGERYFREAVTSMIQGAHGKIDPASPHKMVVELQGVSFKLIGVVYGVAHGFVQFKVTSPFLNKTYCSDMTDNDEDAPLKWYSLVTRKTASRLMVSGSMRRATENFVKDLASSPVQ</sequence>